<dbReference type="RefSeq" id="WP_227892495.1">
    <property type="nucleotide sequence ID" value="NZ_JAJFZQ010000011.1"/>
</dbReference>
<keyword evidence="3" id="KW-1185">Reference proteome</keyword>
<evidence type="ECO:0000313" key="2">
    <source>
        <dbReference type="EMBL" id="MCC3267556.1"/>
    </source>
</evidence>
<dbReference type="Proteomes" id="UP001139168">
    <property type="component" value="Unassembled WGS sequence"/>
</dbReference>
<feature type="region of interest" description="Disordered" evidence="1">
    <location>
        <begin position="210"/>
        <end position="259"/>
    </location>
</feature>
<name>A0ABS8GLK7_9MICC</name>
<evidence type="ECO:0000313" key="3">
    <source>
        <dbReference type="Proteomes" id="UP001139168"/>
    </source>
</evidence>
<gene>
    <name evidence="2" type="ORF">LJ752_16090</name>
</gene>
<evidence type="ECO:0000256" key="1">
    <source>
        <dbReference type="SAM" id="MobiDB-lite"/>
    </source>
</evidence>
<protein>
    <recommendedName>
        <fullName evidence="4">Calcineurin-like phosphoesterase domain-containing protein</fullName>
    </recommendedName>
</protein>
<comment type="caution">
    <text evidence="2">The sequence shown here is derived from an EMBL/GenBank/DDBJ whole genome shotgun (WGS) entry which is preliminary data.</text>
</comment>
<organism evidence="2 3">
    <name type="scientific">Arthrobacter gengyunqii</name>
    <dbReference type="NCBI Taxonomy" id="2886940"/>
    <lineage>
        <taxon>Bacteria</taxon>
        <taxon>Bacillati</taxon>
        <taxon>Actinomycetota</taxon>
        <taxon>Actinomycetes</taxon>
        <taxon>Micrococcales</taxon>
        <taxon>Micrococcaceae</taxon>
        <taxon>Arthrobacter</taxon>
    </lineage>
</organism>
<proteinExistence type="predicted"/>
<dbReference type="EMBL" id="JAJFZQ010000011">
    <property type="protein sequence ID" value="MCC3267556.1"/>
    <property type="molecule type" value="Genomic_DNA"/>
</dbReference>
<accession>A0ABS8GLK7</accession>
<sequence>MIFRLIGGTPMRGQRDPSWRGALEDIDAYDLDDDAARARILSSDGLVIGGGADHLLLCRHREALSDFVRSGGRVLVNAQVVKPFIDGLAVWRKLEFRGAQDVHPHAVTAHPVWNGVDYRDLHYRTGVPGTHSYEKLTEIGVSGFYGRGYHLELPEGATVVTGIGQYSLPLDYSYPLGDGEVLVHGGNDLESFSDDRYSTGRIGPNLVDWLEGGSRGAETGTAPSSSTEASPTARHAAARPASARPAVTGTQSAPGDAPRIGLLHCGTFPPLRTLADPALAPYRPESVYLPDADPSVLAGLDVIIVGDRLHQGQLGRFAPAIRAALQDPAKTVIVLGENKVENWLPGVGYTFRPTVFWTWRTGEDNGTRLRLPGDPMWEFFTPRAVSWHHHGLLHPPAGARSLVVMEENGTDSGALLYVDEVNQPARLLVTTMDPVYHHGSGFMPGASQLLYSLLRWVTATHVPSRQAFVSAGGKSTTL</sequence>
<evidence type="ECO:0008006" key="4">
    <source>
        <dbReference type="Google" id="ProtNLM"/>
    </source>
</evidence>
<feature type="compositionally biased region" description="Low complexity" evidence="1">
    <location>
        <begin position="216"/>
        <end position="246"/>
    </location>
</feature>
<reference evidence="2" key="1">
    <citation type="submission" date="2021-10" db="EMBL/GenBank/DDBJ databases">
        <title>Novel species in genus Arthrobacter.</title>
        <authorList>
            <person name="Liu Y."/>
        </authorList>
    </citation>
    <scope>NUCLEOTIDE SEQUENCE</scope>
    <source>
        <strain evidence="2">Zg-Y786</strain>
    </source>
</reference>